<protein>
    <recommendedName>
        <fullName evidence="5">AMP-dependent synthetase/ligase domain-containing protein</fullName>
    </recommendedName>
</protein>
<dbReference type="RefSeq" id="XP_007673797.1">
    <property type="nucleotide sequence ID" value="XM_007675607.1"/>
</dbReference>
<sequence>MPFLAQEHYPISTKDILSWTFDDYKHDWDAPIYISALEPQQHSVSARQAKSLVRQLASGFRALGLRKGDCVCIHSFNTVYYPLFFLGVIAAGGIFAGTNPAYTPFELAHTLRTAKVQWVFVQPEEALLDAVKKAMKDARLGDDRLIIFNPHGEKVPAGVGMQWSDLLQHGELDWVRFNDLETAKDTEAARLFSSGTTGLPKAASLSHYNFIAEHTLVYEATPRPFRARRLVALPMFHAATTPVAFTTPLRAGEAAYVLPRFDLEKWFWAHEHYQITDAVLVPPVAVMAINSPLKDKYSMRYVRIANVGAAPLDKKTQARMQAIIGSDAPLTQVWGMTETSCIATRQVHFFMSFFAYPETDTTGSVGRFLSNLDAKLVDDDGRDITDYDVRGELCVRGPTIIRGYFENEEANRRDWDSEGYFHTGDIAYCDGKTKLWYIVDRKKELIKVRANQVTPPELEGVLLEHPNIIDAAVIGVPDPLRHGSELPRAYLVRRSGDRPSEQEVHNYMRGLLASYKMLEGGIVFVDMVPKNASGKILKRVLRERAAKEMRSKL</sequence>
<evidence type="ECO:0000313" key="4">
    <source>
        <dbReference type="Proteomes" id="UP000011761"/>
    </source>
</evidence>
<evidence type="ECO:0000313" key="3">
    <source>
        <dbReference type="EMBL" id="EMC98908.1"/>
    </source>
</evidence>
<name>M2N4J8_BAUPA</name>
<dbReference type="Proteomes" id="UP000011761">
    <property type="component" value="Unassembled WGS sequence"/>
</dbReference>
<reference evidence="3 4" key="1">
    <citation type="journal article" date="2012" name="PLoS Pathog.">
        <title>Diverse lifestyles and strategies of plant pathogenesis encoded in the genomes of eighteen Dothideomycetes fungi.</title>
        <authorList>
            <person name="Ohm R.A."/>
            <person name="Feau N."/>
            <person name="Henrissat B."/>
            <person name="Schoch C.L."/>
            <person name="Horwitz B.A."/>
            <person name="Barry K.W."/>
            <person name="Condon B.J."/>
            <person name="Copeland A.C."/>
            <person name="Dhillon B."/>
            <person name="Glaser F."/>
            <person name="Hesse C.N."/>
            <person name="Kosti I."/>
            <person name="LaButti K."/>
            <person name="Lindquist E.A."/>
            <person name="Lucas S."/>
            <person name="Salamov A.A."/>
            <person name="Bradshaw R.E."/>
            <person name="Ciuffetti L."/>
            <person name="Hamelin R.C."/>
            <person name="Kema G.H.J."/>
            <person name="Lawrence C."/>
            <person name="Scott J.A."/>
            <person name="Spatafora J.W."/>
            <person name="Turgeon B.G."/>
            <person name="de Wit P.J.G.M."/>
            <person name="Zhong S."/>
            <person name="Goodwin S.B."/>
            <person name="Grigoriev I.V."/>
        </authorList>
    </citation>
    <scope>NUCLEOTIDE SEQUENCE [LARGE SCALE GENOMIC DNA]</scope>
    <source>
        <strain evidence="3 4">UAMH 10762</strain>
    </source>
</reference>
<feature type="domain" description="AMP-dependent synthetase/ligase" evidence="1">
    <location>
        <begin position="29"/>
        <end position="405"/>
    </location>
</feature>
<keyword evidence="4" id="KW-1185">Reference proteome</keyword>
<dbReference type="InterPro" id="IPR000873">
    <property type="entry name" value="AMP-dep_synth/lig_dom"/>
</dbReference>
<dbReference type="InterPro" id="IPR025110">
    <property type="entry name" value="AMP-bd_C"/>
</dbReference>
<accession>M2N4J8</accession>
<dbReference type="AlphaFoldDB" id="M2N4J8"/>
<dbReference type="PANTHER" id="PTHR24096:SF265">
    <property type="entry name" value="ENZYME, PUTATIVE (AFU_ORTHOLOGUE AFUA_5G14270)-RELATED"/>
    <property type="match status" value="1"/>
</dbReference>
<dbReference type="GO" id="GO:0019748">
    <property type="term" value="P:secondary metabolic process"/>
    <property type="evidence" value="ECO:0007669"/>
    <property type="project" value="TreeGrafter"/>
</dbReference>
<dbReference type="SUPFAM" id="SSF56801">
    <property type="entry name" value="Acetyl-CoA synthetase-like"/>
    <property type="match status" value="1"/>
</dbReference>
<dbReference type="PANTHER" id="PTHR24096">
    <property type="entry name" value="LONG-CHAIN-FATTY-ACID--COA LIGASE"/>
    <property type="match status" value="1"/>
</dbReference>
<dbReference type="GO" id="GO:0016405">
    <property type="term" value="F:CoA-ligase activity"/>
    <property type="evidence" value="ECO:0007669"/>
    <property type="project" value="TreeGrafter"/>
</dbReference>
<dbReference type="HOGENOM" id="CLU_000022_59_2_1"/>
<dbReference type="STRING" id="717646.M2N4J8"/>
<dbReference type="Pfam" id="PF00501">
    <property type="entry name" value="AMP-binding"/>
    <property type="match status" value="1"/>
</dbReference>
<gene>
    <name evidence="3" type="ORF">BAUCODRAFT_84795</name>
</gene>
<dbReference type="eggNOG" id="KOG1176">
    <property type="taxonomic scope" value="Eukaryota"/>
</dbReference>
<dbReference type="Gene3D" id="3.40.50.12780">
    <property type="entry name" value="N-terminal domain of ligase-like"/>
    <property type="match status" value="1"/>
</dbReference>
<dbReference type="OMA" id="EMRCGSA"/>
<dbReference type="CDD" id="cd05911">
    <property type="entry name" value="Firefly_Luc_like"/>
    <property type="match status" value="1"/>
</dbReference>
<evidence type="ECO:0008006" key="5">
    <source>
        <dbReference type="Google" id="ProtNLM"/>
    </source>
</evidence>
<evidence type="ECO:0000259" key="1">
    <source>
        <dbReference type="Pfam" id="PF00501"/>
    </source>
</evidence>
<dbReference type="Gene3D" id="3.30.300.30">
    <property type="match status" value="1"/>
</dbReference>
<feature type="domain" description="AMP-binding enzyme C-terminal" evidence="2">
    <location>
        <begin position="457"/>
        <end position="535"/>
    </location>
</feature>
<organism evidence="3 4">
    <name type="scientific">Baudoinia panamericana (strain UAMH 10762)</name>
    <name type="common">Angels' share fungus</name>
    <name type="synonym">Baudoinia compniacensis (strain UAMH 10762)</name>
    <dbReference type="NCBI Taxonomy" id="717646"/>
    <lineage>
        <taxon>Eukaryota</taxon>
        <taxon>Fungi</taxon>
        <taxon>Dikarya</taxon>
        <taxon>Ascomycota</taxon>
        <taxon>Pezizomycotina</taxon>
        <taxon>Dothideomycetes</taxon>
        <taxon>Dothideomycetidae</taxon>
        <taxon>Mycosphaerellales</taxon>
        <taxon>Teratosphaeriaceae</taxon>
        <taxon>Baudoinia</taxon>
    </lineage>
</organism>
<evidence type="ECO:0000259" key="2">
    <source>
        <dbReference type="Pfam" id="PF13193"/>
    </source>
</evidence>
<dbReference type="InterPro" id="IPR042099">
    <property type="entry name" value="ANL_N_sf"/>
</dbReference>
<dbReference type="Pfam" id="PF13193">
    <property type="entry name" value="AMP-binding_C"/>
    <property type="match status" value="1"/>
</dbReference>
<dbReference type="OrthoDB" id="6509636at2759"/>
<dbReference type="KEGG" id="bcom:BAUCODRAFT_84795"/>
<proteinExistence type="predicted"/>
<dbReference type="GeneID" id="19117416"/>
<dbReference type="InterPro" id="IPR045851">
    <property type="entry name" value="AMP-bd_C_sf"/>
</dbReference>
<dbReference type="EMBL" id="KB445552">
    <property type="protein sequence ID" value="EMC98908.1"/>
    <property type="molecule type" value="Genomic_DNA"/>
</dbReference>